<gene>
    <name evidence="2" type="primary">M</name>
</gene>
<dbReference type="EMBL" id="KY884303">
    <property type="protein sequence ID" value="ATN96440.1"/>
    <property type="molecule type" value="Viral_cRNA"/>
</dbReference>
<evidence type="ECO:0000313" key="1">
    <source>
        <dbReference type="EMBL" id="ATN96440.1"/>
    </source>
</evidence>
<name>A0A2D1GTP4_9RHAB</name>
<proteinExistence type="predicted"/>
<evidence type="ECO:0000313" key="2">
    <source>
        <dbReference type="EMBL" id="ATN96450.1"/>
    </source>
</evidence>
<accession>A0A2D1GTP4</accession>
<protein>
    <submittedName>
        <fullName evidence="1">M protein</fullName>
    </submittedName>
    <submittedName>
        <fullName evidence="2">Matrix protein</fullName>
    </submittedName>
</protein>
<evidence type="ECO:0000313" key="3">
    <source>
        <dbReference type="Proteomes" id="UP000501046"/>
    </source>
</evidence>
<dbReference type="EMBL" id="KY884672">
    <property type="protein sequence ID" value="ATN96450.1"/>
    <property type="molecule type" value="Viral_cRNA"/>
</dbReference>
<reference evidence="1" key="2">
    <citation type="submission" date="2017-04" db="EMBL/GenBank/DDBJ databases">
        <authorList>
            <person name="Afonso C.L."/>
            <person name="Miller P.J."/>
            <person name="Scott M.A."/>
            <person name="Spackman E."/>
            <person name="Goraichik I."/>
            <person name="Dimitrov K.M."/>
            <person name="Suarez D.L."/>
            <person name="Swayne D.E."/>
        </authorList>
    </citation>
    <scope>NUCLEOTIDE SEQUENCE</scope>
</reference>
<sequence>MSNVTRFLFIQFDAEITVDFRPGASPILLEKDSLHLVLSKAGLSPDLLARTERLLLWLFDEKRAGSHTRIVETKVQSVYIPDATRYTFVCPKYLMIRYVGTQFPRTKIIAERNVTTDVEQEIQSIFRAKFNPIQMGEISHAVAVELLNENPGYLLPETYHENGKKGK</sequence>
<dbReference type="Proteomes" id="UP000501046">
    <property type="component" value="Segment"/>
</dbReference>
<keyword evidence="3" id="KW-1185">Reference proteome</keyword>
<reference evidence="1" key="1">
    <citation type="journal article" date="2017" name="Arch. Virol.">
        <title>Complete genome sequence of maize yellow striate virus, a new cytorhabdovirus infecting maize and wheat crops in Argentina.</title>
        <authorList>
            <person name="Maurino F."/>
            <person name="Dumon A.D."/>
            <person name="Llauger G."/>
            <person name="Alemandri V."/>
            <person name="de Haro L.A."/>
            <person name="Mattio M.F."/>
            <person name="Del Vas M."/>
            <person name="Laguna I.G."/>
            <person name="Gimenez Pecci M.P."/>
        </authorList>
    </citation>
    <scope>NUCLEOTIDE SEQUENCE [LARGE SCALE GENOMIC DNA]</scope>
</reference>
<organism evidence="1">
    <name type="scientific">Maize yellow striate virus</name>
    <dbReference type="NCBI Taxonomy" id="1168550"/>
    <lineage>
        <taxon>Viruses</taxon>
        <taxon>Riboviria</taxon>
        <taxon>Orthornavirae</taxon>
        <taxon>Negarnaviricota</taxon>
        <taxon>Haploviricotina</taxon>
        <taxon>Monjiviricetes</taxon>
        <taxon>Mononegavirales</taxon>
        <taxon>Rhabdoviridae</taxon>
        <taxon>Betarhabdovirinae</taxon>
        <taxon>Betacytorhabdovirus</taxon>
        <taxon>Betacytorhabdovirus maysflavostriatis</taxon>
        <taxon>Cytorhabdovirus maysflavostriatis</taxon>
    </lineage>
</organism>